<dbReference type="EMBL" id="JAVTXN010000055">
    <property type="protein sequence ID" value="MDT9610240.1"/>
    <property type="molecule type" value="Genomic_DNA"/>
</dbReference>
<keyword evidence="1" id="KW-1133">Transmembrane helix</keyword>
<sequence>MDKLRMEHYRIYMTIFWLTALIGISCFVTTIVAAFFFKFMIAIVTLLLGFIFFLANIIIS</sequence>
<name>A0AAW8WKR5_9LACO</name>
<protein>
    <submittedName>
        <fullName evidence="2">Uncharacterized protein</fullName>
    </submittedName>
</protein>
<evidence type="ECO:0000313" key="2">
    <source>
        <dbReference type="EMBL" id="MDT9610240.1"/>
    </source>
</evidence>
<organism evidence="2 3">
    <name type="scientific">Lactobacillus crispatus</name>
    <dbReference type="NCBI Taxonomy" id="47770"/>
    <lineage>
        <taxon>Bacteria</taxon>
        <taxon>Bacillati</taxon>
        <taxon>Bacillota</taxon>
        <taxon>Bacilli</taxon>
        <taxon>Lactobacillales</taxon>
        <taxon>Lactobacillaceae</taxon>
        <taxon>Lactobacillus</taxon>
    </lineage>
</organism>
<dbReference type="RefSeq" id="WP_118992444.1">
    <property type="nucleotide sequence ID" value="NZ_CP083391.1"/>
</dbReference>
<dbReference type="AlphaFoldDB" id="A0AAW8WKR5"/>
<feature type="transmembrane region" description="Helical" evidence="1">
    <location>
        <begin position="12"/>
        <end position="33"/>
    </location>
</feature>
<proteinExistence type="predicted"/>
<accession>A0AAW8WKR5</accession>
<dbReference type="PROSITE" id="PS51257">
    <property type="entry name" value="PROKAR_LIPOPROTEIN"/>
    <property type="match status" value="1"/>
</dbReference>
<keyword evidence="1" id="KW-0472">Membrane</keyword>
<comment type="caution">
    <text evidence="2">The sequence shown here is derived from an EMBL/GenBank/DDBJ whole genome shotgun (WGS) entry which is preliminary data.</text>
</comment>
<dbReference type="Proteomes" id="UP001253287">
    <property type="component" value="Unassembled WGS sequence"/>
</dbReference>
<gene>
    <name evidence="2" type="ORF">RON39_08975</name>
</gene>
<evidence type="ECO:0000256" key="1">
    <source>
        <dbReference type="SAM" id="Phobius"/>
    </source>
</evidence>
<keyword evidence="1" id="KW-0812">Transmembrane</keyword>
<evidence type="ECO:0000313" key="3">
    <source>
        <dbReference type="Proteomes" id="UP001253287"/>
    </source>
</evidence>
<feature type="transmembrane region" description="Helical" evidence="1">
    <location>
        <begin position="39"/>
        <end position="59"/>
    </location>
</feature>
<reference evidence="2" key="1">
    <citation type="submission" date="2023-08" db="EMBL/GenBank/DDBJ databases">
        <title>Lactobacillus from the Female Urinary Tract.</title>
        <authorList>
            <person name="Stegman N."/>
            <person name="Jackson B."/>
            <person name="Steiling M."/>
            <person name="Sedano C."/>
            <person name="Wolfe A."/>
            <person name="Putonti C."/>
        </authorList>
    </citation>
    <scope>NUCLEOTIDE SEQUENCE</scope>
    <source>
        <strain evidence="2">UMB5661</strain>
    </source>
</reference>